<dbReference type="RefSeq" id="WP_106338827.1">
    <property type="nucleotide sequence ID" value="NZ_PVZS01000026.1"/>
</dbReference>
<proteinExistence type="predicted"/>
<dbReference type="SUPFAM" id="SSF117856">
    <property type="entry name" value="AF0104/ALDC/Ptd012-like"/>
    <property type="match status" value="2"/>
</dbReference>
<accession>A0A2T1HP24</accession>
<gene>
    <name evidence="2" type="ORF">SLNSH_19030</name>
</gene>
<organism evidence="2 3">
    <name type="scientific">Alsobacter soli</name>
    <dbReference type="NCBI Taxonomy" id="2109933"/>
    <lineage>
        <taxon>Bacteria</taxon>
        <taxon>Pseudomonadati</taxon>
        <taxon>Pseudomonadota</taxon>
        <taxon>Alphaproteobacteria</taxon>
        <taxon>Hyphomicrobiales</taxon>
        <taxon>Alsobacteraceae</taxon>
        <taxon>Alsobacter</taxon>
    </lineage>
</organism>
<protein>
    <submittedName>
        <fullName evidence="2">DUF296 domain-containing protein</fullName>
    </submittedName>
</protein>
<comment type="caution">
    <text evidence="2">The sequence shown here is derived from an EMBL/GenBank/DDBJ whole genome shotgun (WGS) entry which is preliminary data.</text>
</comment>
<feature type="domain" description="PPC" evidence="1">
    <location>
        <begin position="177"/>
        <end position="291"/>
    </location>
</feature>
<evidence type="ECO:0000313" key="2">
    <source>
        <dbReference type="EMBL" id="PSC03367.1"/>
    </source>
</evidence>
<dbReference type="PROSITE" id="PS51742">
    <property type="entry name" value="PPC"/>
    <property type="match status" value="1"/>
</dbReference>
<evidence type="ECO:0000259" key="1">
    <source>
        <dbReference type="PROSITE" id="PS51742"/>
    </source>
</evidence>
<dbReference type="Pfam" id="PF03479">
    <property type="entry name" value="PCC"/>
    <property type="match status" value="1"/>
</dbReference>
<name>A0A2T1HP24_9HYPH</name>
<dbReference type="InterPro" id="IPR005175">
    <property type="entry name" value="PPC_dom"/>
</dbReference>
<dbReference type="EMBL" id="PVZS01000026">
    <property type="protein sequence ID" value="PSC03367.1"/>
    <property type="molecule type" value="Genomic_DNA"/>
</dbReference>
<evidence type="ECO:0000313" key="3">
    <source>
        <dbReference type="Proteomes" id="UP000239772"/>
    </source>
</evidence>
<keyword evidence="3" id="KW-1185">Reference proteome</keyword>
<dbReference type="Gene3D" id="3.30.1330.80">
    <property type="entry name" value="Hypothetical protein, similar to alpha- acetolactate decarboxylase, domain 2"/>
    <property type="match status" value="2"/>
</dbReference>
<sequence>MTEVVRALAHPGPAAANRIESLEGRGVAVSGALAPGKSINAAISELMLGAGIRGGTLELEGGALGPFTYVRPALSTDGLHAAWYSAPFTPAGVTSLERANVTFGTRDGAPFVHVHGVWIEPDGRRTGGHMMPHEAFVAEPIAARGWGLAEHGVDAVEDEETAFKLFEPVRLAEPGAPGSGPRTVLARIRPNEDFCGALVTLAQRHGFRRAVVRGSVGSLIQPLYVDGHRVADIATEVFVTRGVVAPDASGSLGAEVDIVLVDPQGEMHEGRLVPGQAPVCITFEVVLEEAG</sequence>
<dbReference type="AlphaFoldDB" id="A0A2T1HP24"/>
<dbReference type="OrthoDB" id="8720942at2"/>
<dbReference type="Proteomes" id="UP000239772">
    <property type="component" value="Unassembled WGS sequence"/>
</dbReference>
<reference evidence="3" key="1">
    <citation type="submission" date="2018-03" db="EMBL/GenBank/DDBJ databases">
        <authorList>
            <person name="Sun L."/>
            <person name="Liu H."/>
            <person name="Chen W."/>
            <person name="Huang K."/>
            <person name="Liu W."/>
            <person name="Gao X."/>
        </authorList>
    </citation>
    <scope>NUCLEOTIDE SEQUENCE [LARGE SCALE GENOMIC DNA]</scope>
    <source>
        <strain evidence="3">SH9</strain>
    </source>
</reference>